<accession>A0AAT9GAF8</accession>
<name>A0AAT9GAF8_9RICK</name>
<evidence type="ECO:0000313" key="4">
    <source>
        <dbReference type="EMBL" id="BFD46808.1"/>
    </source>
</evidence>
<dbReference type="GO" id="GO:0006203">
    <property type="term" value="P:dGTP catabolic process"/>
    <property type="evidence" value="ECO:0007669"/>
    <property type="project" value="TreeGrafter"/>
</dbReference>
<dbReference type="InterPro" id="IPR006674">
    <property type="entry name" value="HD_domain"/>
</dbReference>
<evidence type="ECO:0000259" key="3">
    <source>
        <dbReference type="PROSITE" id="PS51831"/>
    </source>
</evidence>
<dbReference type="InterPro" id="IPR006261">
    <property type="entry name" value="dGTPase"/>
</dbReference>
<dbReference type="NCBIfam" id="NF002330">
    <property type="entry name" value="PRK01286.1-5"/>
    <property type="match status" value="1"/>
</dbReference>
<dbReference type="CDD" id="cd00077">
    <property type="entry name" value="HDc"/>
    <property type="match status" value="1"/>
</dbReference>
<proteinExistence type="inferred from homology"/>
<sequence length="383" mass="44215">MLASYAVDPAKSRGRLFNEYPTSYRNEFERDRDRIIHSKAFRRLQYKTQVFINHEGDHYRNRLTHSIEVSTVARSIAKTLNLSSDLAETVALAHDLGHTPFGHAGEIALNKCMEDYGGFSHNAHSLKILTKVEKRYAAYNGLNLTWEVLEGIVKHNGPLINNIPKYIVEYDFQHDLDLAHYSSAEAQIASLADDISYISHDLEDSVGAKIIDFNHLAEIKFIDQYAFEIKSKFKDITTSRLIYEIVRKLMSDLITDLLLQTNDNLKKQRITTTADIRHLDYQIVDFTDETKEHITAIRQFLYNKVYKHNKLTSITLKCQNIIQGLFKVYMDNVDLLPFSWKELIVPGDVKSKADIVADYIAGMTDRFAIQEYQDLYSFNFNNI</sequence>
<dbReference type="InterPro" id="IPR003607">
    <property type="entry name" value="HD/PDEase_dom"/>
</dbReference>
<dbReference type="NCBIfam" id="TIGR01353">
    <property type="entry name" value="dGTP_triPase"/>
    <property type="match status" value="1"/>
</dbReference>
<dbReference type="PROSITE" id="PS51831">
    <property type="entry name" value="HD"/>
    <property type="match status" value="1"/>
</dbReference>
<keyword evidence="1 2" id="KW-0378">Hydrolase</keyword>
<dbReference type="Gene3D" id="1.10.3210.10">
    <property type="entry name" value="Hypothetical protein af1432"/>
    <property type="match status" value="1"/>
</dbReference>
<protein>
    <recommendedName>
        <fullName evidence="2">Deoxyguanosinetriphosphate triphosphohydrolase-like protein</fullName>
    </recommendedName>
</protein>
<dbReference type="EMBL" id="AP029170">
    <property type="protein sequence ID" value="BFD46808.1"/>
    <property type="molecule type" value="Genomic_DNA"/>
</dbReference>
<dbReference type="SMART" id="SM00471">
    <property type="entry name" value="HDc"/>
    <property type="match status" value="1"/>
</dbReference>
<dbReference type="AlphaFoldDB" id="A0AAT9GAF8"/>
<evidence type="ECO:0000256" key="1">
    <source>
        <dbReference type="ARBA" id="ARBA00022801"/>
    </source>
</evidence>
<dbReference type="NCBIfam" id="NF002326">
    <property type="entry name" value="PRK01286.1-1"/>
    <property type="match status" value="1"/>
</dbReference>
<organism evidence="4">
    <name type="scientific">Candidatus Tisiphia endosymbiont of Sergentomyia squamirostris</name>
    <dbReference type="NCBI Taxonomy" id="3113639"/>
    <lineage>
        <taxon>Bacteria</taxon>
        <taxon>Pseudomonadati</taxon>
        <taxon>Pseudomonadota</taxon>
        <taxon>Alphaproteobacteria</taxon>
        <taxon>Rickettsiales</taxon>
        <taxon>Rickettsiaceae</taxon>
        <taxon>Rickettsieae</taxon>
        <taxon>Candidatus Tisiphia</taxon>
    </lineage>
</organism>
<gene>
    <name evidence="4" type="ORF">DMENIID0002_14540</name>
</gene>
<dbReference type="Pfam" id="PF01966">
    <property type="entry name" value="HD"/>
    <property type="match status" value="1"/>
</dbReference>
<feature type="domain" description="HD" evidence="3">
    <location>
        <begin position="62"/>
        <end position="198"/>
    </location>
</feature>
<dbReference type="InterPro" id="IPR023023">
    <property type="entry name" value="dNTPase_2"/>
</dbReference>
<dbReference type="SUPFAM" id="SSF109604">
    <property type="entry name" value="HD-domain/PDEase-like"/>
    <property type="match status" value="1"/>
</dbReference>
<dbReference type="Pfam" id="PF13286">
    <property type="entry name" value="HD_assoc"/>
    <property type="match status" value="1"/>
</dbReference>
<evidence type="ECO:0000256" key="2">
    <source>
        <dbReference type="HAMAP-Rule" id="MF_01212"/>
    </source>
</evidence>
<dbReference type="PANTHER" id="PTHR11373">
    <property type="entry name" value="DEOXYNUCLEOSIDE TRIPHOSPHATE TRIPHOSPHOHYDROLASE"/>
    <property type="match status" value="1"/>
</dbReference>
<reference evidence="4" key="1">
    <citation type="submission" date="2024-01" db="EMBL/GenBank/DDBJ databases">
        <title>Sequencing the genomes of a sandfly, Sergentomyia squamirostris, and its two endosymbionts.</title>
        <authorList>
            <person name="Itokawa K."/>
            <person name="Sanjoba C."/>
        </authorList>
    </citation>
    <scope>NUCLEOTIDE SEQUENCE</scope>
    <source>
        <strain evidence="4">RiSSQ</strain>
    </source>
</reference>
<dbReference type="GO" id="GO:0008832">
    <property type="term" value="F:dGTPase activity"/>
    <property type="evidence" value="ECO:0007669"/>
    <property type="project" value="TreeGrafter"/>
</dbReference>
<dbReference type="HAMAP" id="MF_01212">
    <property type="entry name" value="dGTPase_type2"/>
    <property type="match status" value="1"/>
</dbReference>
<dbReference type="PANTHER" id="PTHR11373:SF43">
    <property type="entry name" value="DEOXYGUANOSINETRIPHOSPHATE TRIPHOSPHOHYDROLASE-LIKE PROTEIN"/>
    <property type="match status" value="1"/>
</dbReference>
<comment type="similarity">
    <text evidence="2">Belongs to the dGTPase family. Type 2 subfamily.</text>
</comment>
<dbReference type="InterPro" id="IPR050135">
    <property type="entry name" value="dGTPase-like"/>
</dbReference>
<dbReference type="InterPro" id="IPR026875">
    <property type="entry name" value="PHydrolase_assoc_dom"/>
</dbReference>